<evidence type="ECO:0000313" key="1">
    <source>
        <dbReference type="EMBL" id="PTX00283.1"/>
    </source>
</evidence>
<organism evidence="1 2">
    <name type="scientific">Capnocytophaga leadbetteri</name>
    <dbReference type="NCBI Taxonomy" id="327575"/>
    <lineage>
        <taxon>Bacteria</taxon>
        <taxon>Pseudomonadati</taxon>
        <taxon>Bacteroidota</taxon>
        <taxon>Flavobacteriia</taxon>
        <taxon>Flavobacteriales</taxon>
        <taxon>Flavobacteriaceae</taxon>
        <taxon>Capnocytophaga</taxon>
    </lineage>
</organism>
<evidence type="ECO:0008006" key="3">
    <source>
        <dbReference type="Google" id="ProtNLM"/>
    </source>
</evidence>
<dbReference type="AlphaFoldDB" id="A0A2T5XRI2"/>
<dbReference type="GeneID" id="84581781"/>
<sequence length="353" mass="41682">MKEVQYISNVDNFLVVDDKLYFSNGKEVIDEKGHSILNCPLSLQFLNYKEPYFYIPDIYGNTYLIMEKETRFLKDIFIKKVISDSFLLVSKDKKTAILNIINNEFHYILNSRIFKFLEWKEKLFFKNKNTIQGIEIYTGQFLWEFPLSSLGKGKDYNTDEEFDYEVEQFVGIYNNILWVYIERGGFIGLDIQTGELKHHILGIPKGNLLGKVDSYVDSEEFYIFYRAKFILDEKKGIIIGLIADRFFEIDLNKEKITPMLYGMRDKMEKMNLKKYGVSGNTSLQGDLLYFYNDKELQFGILDINTKEIIYISEPIAVVERDDSFTRLRDLKVSENKVYILDSNHTLHIFEREE</sequence>
<reference evidence="1 2" key="1">
    <citation type="submission" date="2018-04" db="EMBL/GenBank/DDBJ databases">
        <title>Genomic Encyclopedia of Archaeal and Bacterial Type Strains, Phase II (KMG-II): from individual species to whole genera.</title>
        <authorList>
            <person name="Goeker M."/>
        </authorList>
    </citation>
    <scope>NUCLEOTIDE SEQUENCE [LARGE SCALE GENOMIC DNA]</scope>
    <source>
        <strain evidence="1 2">DSM 22902</strain>
    </source>
</reference>
<dbReference type="RefSeq" id="WP_245887410.1">
    <property type="nucleotide sequence ID" value="NZ_QBKG01000026.1"/>
</dbReference>
<proteinExistence type="predicted"/>
<gene>
    <name evidence="1" type="ORF">C8P65_1263</name>
</gene>
<protein>
    <recommendedName>
        <fullName evidence="3">WG repeat protein</fullName>
    </recommendedName>
</protein>
<evidence type="ECO:0000313" key="2">
    <source>
        <dbReference type="Proteomes" id="UP000243985"/>
    </source>
</evidence>
<dbReference type="Proteomes" id="UP000243985">
    <property type="component" value="Unassembled WGS sequence"/>
</dbReference>
<accession>A0A2T5XRI2</accession>
<dbReference type="EMBL" id="QBKG01000026">
    <property type="protein sequence ID" value="PTX00283.1"/>
    <property type="molecule type" value="Genomic_DNA"/>
</dbReference>
<comment type="caution">
    <text evidence="1">The sequence shown here is derived from an EMBL/GenBank/DDBJ whole genome shotgun (WGS) entry which is preliminary data.</text>
</comment>
<name>A0A2T5XRI2_9FLAO</name>